<gene>
    <name evidence="11" type="ORF">O6P43_011347</name>
</gene>
<dbReference type="InterPro" id="IPR036390">
    <property type="entry name" value="WH_DNA-bd_sf"/>
</dbReference>
<feature type="domain" description="Rad21/Rec8-like protein C-terminal eukaryotic" evidence="9">
    <location>
        <begin position="1184"/>
        <end position="1230"/>
    </location>
</feature>
<sequence>MFYSQFILAKKGPLGTIWIAAHLERKLRKNQVADTDIGVSVDSILFPEVPIALRLSSHLLLGVVRIYSRKVNYLFDDCSEALLKIKQAFRSTAVDLPPEESTAPYHSITLPETFDLDDFELPDNDIYQSNYVDHHVSTREQITLQDTMEGVIYSTSQFGLDERFGDGDTSQIGLDLDEDLFTDKVSTLGKDQISNGNPQASVHSEIFQQKDVNNEGIIEALDDIRMNGTRDEVVGLATTAEVIEYAQGPSTPGLVEEPNLPVAQGALVSNDNLEGEFHNSTDLRAMEIMENAASSKSGWEKVESLHNNLKHDTVLSTCGEDNGRLFVGAETKTNQQEHLTSSAELEDVRAADPRSTSLLLKANQQSFMPSMSESLDGISSALPNKAEDIHDGVVINNELIIAPVDRNDMECVASAGVRGNEAVASPSCSHVTSDLEDPRQKYFSNLSGPQVQELQGHFGDAQTSPKPEILNDMEFGNGEGESCTPAKLTSNAICQLGSPGKSEVVNADTRASQEPKKAESLSSVAYEGMLPTQSHVLQACTSYVGQQDISWLGGEKCLDTDVTDPVFDKCPSSEPSSIEFQSDNRKLDVQVENQISSDRLLESSDLPAPEKMLSLPIVVGGEPNDLLVQSTPDKQVIAEGDGGHAGRKFGKKRSFAESTLTVQSLNSVESFGMIQSKKTSELIPDDDDLLSSILVGRRSSVLNLKPTPSAPEVASVKRPRSAPRGNTSKRKVLMDDTMVLNGDTIRQQLTNTVDMRRVRKKAPCTHHEILLIERQFLDDEVLCESIFTGMSAELILLHSETFDVNGVKVSESDPSSTFSEATKDGESYCRTIFAEEYGVGENGEHLVVQNHVEGEQADLPVLTDSHQAEVNLLSHDVNTLGRLKDTFDVKELETFQHVEMDVGRGNNEVADVANCSVVHLLETSPIAPVIGDNRPDISDKTNYVDGSLQMDVSPVLPAKTLETLPSMENKIGTVASEVAEHNIEIRTQDHTDGSEATNNLSTYLETTFMETLECNNMSSVSGVEPVKENENSKIEGAKEDETLSLISGCDDEDLTSSCTNSKEMQINSLHSVELDLDAKDTFLNHEENPVRQEAGPWSTVDAEFSAFQHPSGDNFDDVMVANNTEFLNVDDEEVFEDDDYGMPSSGGTHHLENSGWSSRTRAVAKYLQGLFDKEALHGTKNLPLDHLLAGKTRKEASRMFFETLVLKTKDYVHVEQTKSFESISIQPRAKLMKSDF</sequence>
<evidence type="ECO:0000256" key="1">
    <source>
        <dbReference type="ARBA" id="ARBA00004123"/>
    </source>
</evidence>
<comment type="subcellular location">
    <subcellularLocation>
        <location evidence="1">Nucleus</location>
    </subcellularLocation>
</comment>
<comment type="subunit">
    <text evidence="7">Component of the cohesin complex.</text>
</comment>
<evidence type="ECO:0000256" key="7">
    <source>
        <dbReference type="ARBA" id="ARBA00064543"/>
    </source>
</evidence>
<comment type="similarity">
    <text evidence="2">Belongs to the rad21 family.</text>
</comment>
<evidence type="ECO:0000313" key="11">
    <source>
        <dbReference type="EMBL" id="KAJ7973652.1"/>
    </source>
</evidence>
<dbReference type="GO" id="GO:0051301">
    <property type="term" value="P:cell division"/>
    <property type="evidence" value="ECO:0007669"/>
    <property type="project" value="UniProtKB-KW"/>
</dbReference>
<keyword evidence="4" id="KW-0498">Mitosis</keyword>
<dbReference type="GO" id="GO:0007059">
    <property type="term" value="P:chromosome segregation"/>
    <property type="evidence" value="ECO:0007669"/>
    <property type="project" value="UniProtKB-KW"/>
</dbReference>
<dbReference type="GO" id="GO:1990414">
    <property type="term" value="P:replication-born double-strand break repair via sister chromatid exchange"/>
    <property type="evidence" value="ECO:0007669"/>
    <property type="project" value="TreeGrafter"/>
</dbReference>
<dbReference type="GO" id="GO:0007062">
    <property type="term" value="P:sister chromatid cohesion"/>
    <property type="evidence" value="ECO:0007669"/>
    <property type="project" value="InterPro"/>
</dbReference>
<dbReference type="PANTHER" id="PTHR12585">
    <property type="entry name" value="SCC1 / RAD21 FAMILY MEMBER"/>
    <property type="match status" value="1"/>
</dbReference>
<accession>A0AAD7Q2H3</accession>
<dbReference type="FunFam" id="1.10.10.580:FF:000002">
    <property type="entry name" value="Sister chromatid cohesion 1 protein 4"/>
    <property type="match status" value="1"/>
</dbReference>
<dbReference type="GO" id="GO:0003682">
    <property type="term" value="F:chromatin binding"/>
    <property type="evidence" value="ECO:0007669"/>
    <property type="project" value="TreeGrafter"/>
</dbReference>
<dbReference type="SUPFAM" id="SSF46785">
    <property type="entry name" value="Winged helix' DNA-binding domain"/>
    <property type="match status" value="1"/>
</dbReference>
<dbReference type="EMBL" id="JARAOO010000004">
    <property type="protein sequence ID" value="KAJ7973652.1"/>
    <property type="molecule type" value="Genomic_DNA"/>
</dbReference>
<evidence type="ECO:0000256" key="4">
    <source>
        <dbReference type="ARBA" id="ARBA00022776"/>
    </source>
</evidence>
<keyword evidence="6" id="KW-0539">Nucleus</keyword>
<feature type="compositionally biased region" description="Basic residues" evidence="8">
    <location>
        <begin position="717"/>
        <end position="728"/>
    </location>
</feature>
<keyword evidence="4" id="KW-0131">Cell cycle</keyword>
<evidence type="ECO:0000256" key="5">
    <source>
        <dbReference type="ARBA" id="ARBA00022829"/>
    </source>
</evidence>
<feature type="region of interest" description="Disordered" evidence="8">
    <location>
        <begin position="705"/>
        <end position="728"/>
    </location>
</feature>
<dbReference type="Pfam" id="PF04825">
    <property type="entry name" value="Rad21_Rec8_N"/>
    <property type="match status" value="1"/>
</dbReference>
<feature type="region of interest" description="Disordered" evidence="8">
    <location>
        <begin position="1019"/>
        <end position="1039"/>
    </location>
</feature>
<dbReference type="AlphaFoldDB" id="A0AAD7Q2H3"/>
<evidence type="ECO:0000259" key="9">
    <source>
        <dbReference type="Pfam" id="PF04824"/>
    </source>
</evidence>
<dbReference type="GO" id="GO:0005634">
    <property type="term" value="C:nucleus"/>
    <property type="evidence" value="ECO:0007669"/>
    <property type="project" value="UniProtKB-SubCell"/>
</dbReference>
<evidence type="ECO:0000256" key="8">
    <source>
        <dbReference type="SAM" id="MobiDB-lite"/>
    </source>
</evidence>
<feature type="domain" description="Rad21/Rec8-like protein N-terminal" evidence="10">
    <location>
        <begin position="1"/>
        <end position="101"/>
    </location>
</feature>
<evidence type="ECO:0000256" key="2">
    <source>
        <dbReference type="ARBA" id="ARBA00009870"/>
    </source>
</evidence>
<comment type="caution">
    <text evidence="11">The sequence shown here is derived from an EMBL/GenBank/DDBJ whole genome shotgun (WGS) entry which is preliminary data.</text>
</comment>
<reference evidence="11" key="1">
    <citation type="journal article" date="2023" name="Science">
        <title>Elucidation of the pathway for biosynthesis of saponin adjuvants from the soapbark tree.</title>
        <authorList>
            <person name="Reed J."/>
            <person name="Orme A."/>
            <person name="El-Demerdash A."/>
            <person name="Owen C."/>
            <person name="Martin L.B.B."/>
            <person name="Misra R.C."/>
            <person name="Kikuchi S."/>
            <person name="Rejzek M."/>
            <person name="Martin A.C."/>
            <person name="Harkess A."/>
            <person name="Leebens-Mack J."/>
            <person name="Louveau T."/>
            <person name="Stephenson M.J."/>
            <person name="Osbourn A."/>
        </authorList>
    </citation>
    <scope>NUCLEOTIDE SEQUENCE</scope>
    <source>
        <strain evidence="11">S10</strain>
    </source>
</reference>
<dbReference type="Pfam" id="PF04824">
    <property type="entry name" value="Rad21_Rec8"/>
    <property type="match status" value="1"/>
</dbReference>
<organism evidence="11 12">
    <name type="scientific">Quillaja saponaria</name>
    <name type="common">Soap bark tree</name>
    <dbReference type="NCBI Taxonomy" id="32244"/>
    <lineage>
        <taxon>Eukaryota</taxon>
        <taxon>Viridiplantae</taxon>
        <taxon>Streptophyta</taxon>
        <taxon>Embryophyta</taxon>
        <taxon>Tracheophyta</taxon>
        <taxon>Spermatophyta</taxon>
        <taxon>Magnoliopsida</taxon>
        <taxon>eudicotyledons</taxon>
        <taxon>Gunneridae</taxon>
        <taxon>Pentapetalae</taxon>
        <taxon>rosids</taxon>
        <taxon>fabids</taxon>
        <taxon>Fabales</taxon>
        <taxon>Quillajaceae</taxon>
        <taxon>Quillaja</taxon>
    </lineage>
</organism>
<evidence type="ECO:0000256" key="3">
    <source>
        <dbReference type="ARBA" id="ARBA00022618"/>
    </source>
</evidence>
<dbReference type="KEGG" id="qsa:O6P43_011347"/>
<dbReference type="InterPro" id="IPR006909">
    <property type="entry name" value="Rad21/Rec8_C_eu"/>
</dbReference>
<feature type="compositionally biased region" description="Basic and acidic residues" evidence="8">
    <location>
        <begin position="1025"/>
        <end position="1039"/>
    </location>
</feature>
<keyword evidence="5" id="KW-0159">Chromosome partition</keyword>
<dbReference type="Proteomes" id="UP001163823">
    <property type="component" value="Chromosome 4"/>
</dbReference>
<dbReference type="Gene3D" id="1.10.10.580">
    <property type="entry name" value="Structural maintenance of chromosome 1. Chain E"/>
    <property type="match status" value="1"/>
</dbReference>
<evidence type="ECO:0000256" key="6">
    <source>
        <dbReference type="ARBA" id="ARBA00023242"/>
    </source>
</evidence>
<dbReference type="InterPro" id="IPR023093">
    <property type="entry name" value="ScpA-like_C"/>
</dbReference>
<proteinExistence type="inferred from homology"/>
<dbReference type="InterPro" id="IPR006910">
    <property type="entry name" value="Rad21_Rec8_N"/>
</dbReference>
<dbReference type="PANTHER" id="PTHR12585:SF69">
    <property type="entry name" value="FI11703P"/>
    <property type="match status" value="1"/>
</dbReference>
<keyword evidence="12" id="KW-1185">Reference proteome</keyword>
<keyword evidence="3" id="KW-0132">Cell division</keyword>
<dbReference type="InterPro" id="IPR039781">
    <property type="entry name" value="Rad21/Rec8-like"/>
</dbReference>
<dbReference type="CDD" id="cd21793">
    <property type="entry name" value="Rad21_Rec8_M_AtSYN1-like"/>
    <property type="match status" value="1"/>
</dbReference>
<evidence type="ECO:0000259" key="10">
    <source>
        <dbReference type="Pfam" id="PF04825"/>
    </source>
</evidence>
<name>A0AAD7Q2H3_QUISA</name>
<protein>
    <submittedName>
        <fullName evidence="11">Sister chromatid cohesion 1 protein 4-like</fullName>
    </submittedName>
</protein>
<evidence type="ECO:0000313" key="12">
    <source>
        <dbReference type="Proteomes" id="UP001163823"/>
    </source>
</evidence>
<dbReference type="GO" id="GO:0008278">
    <property type="term" value="C:cohesin complex"/>
    <property type="evidence" value="ECO:0007669"/>
    <property type="project" value="InterPro"/>
</dbReference>